<sequence>MPESCQIAYNGEPYNFDSYTEAQGNGYYANNHDFYAQGETPEAYTAVPPYGYDSEGPDVDSHAGSYTRTEPYHSLPPMTEEDPEDHEEANAQFVAENTVEPRSETTCEYISLDLWIYGLLGSVGATAHIKQEARIVSNLKAKLLVGTNILGPEQIDLLFASGKMVINSCSGLIVPISTASRSNQKVRRNVQTKKKVIINPHTLAKVPIRLRGATHLPDQTLMFQPEYHNATQRLAEGDGAIYVHVVDSNMAFVQVRNDSDVSIILGRHAHLGYIAECLEEDCYLVSPEAHGLAGKAPTKIYRGSWVRKALLATTLLSGIAHTAFAGTATQMAQPEPGVEPKAAAPVTPSLNPSLETILSNGITTYGKPEVSARYSEVVERYPDLWADKGRVARLLEEDWMTMPLVDGWDPSKVAAKVYSTTGKDREEIDKAFDKLHQQGRMEFSNKPTPFTYPVFVVWRTISKEDGSTTRKARVVVDIRGLNKITMPDSYPLPRQSDIIAAVKGCPYISTMDGVAFFYQWLVARQDYHKLTVTTHRGLEHFNVAIMGFRNWPPYVQRQIDRILRAHGRYACAYIDDIVIFSKTQEEHLAHLDNIFRLLTSLDIVLAPTKTFLGFPLTTLLGQKVDSFGMAAVSEKIQAISRLAFPITLQDLEHYLGLTGWMRDYVPYYAQIVEPLQLRKTEMLRGLAKSGTSGKQRKRAARSTRLVEPTDKERASFNCLQGILSKGGFLHHFDSNRRLYIDLDSSKRGVGVIVYHVKGDPDPEKATNIRKTDIQPIMFLSKLLSTAESHYWPTELEMAGLVWAIKKLRHLIDSTTKPVIVYTDHSAITSIARQTTLLSSNTDKLNNRLIQASQYLAQFNIDVRYKPGKHHLVPDALSRLPVEGSNADQTSNILDSLTEVEALLVTAIELIFSENDDFDRAAFNVTPVEIADEFKDQLKQAYLDDERWSEIRKSAAEANKSPSLAFPDFRLRNDLLYLIDHNEREQLVIPQSLEKEVFELSHDSSHH</sequence>
<evidence type="ECO:0000256" key="2">
    <source>
        <dbReference type="ARBA" id="ARBA00022695"/>
    </source>
</evidence>
<dbReference type="InterPro" id="IPR043128">
    <property type="entry name" value="Rev_trsase/Diguanyl_cyclase"/>
</dbReference>
<dbReference type="Pfam" id="PF00078">
    <property type="entry name" value="RVT_1"/>
    <property type="match status" value="1"/>
</dbReference>
<protein>
    <submittedName>
        <fullName evidence="10">Reverse partial</fullName>
    </submittedName>
</protein>
<keyword evidence="2" id="KW-0548">Nucleotidyltransferase</keyword>
<evidence type="ECO:0000256" key="3">
    <source>
        <dbReference type="ARBA" id="ARBA00022722"/>
    </source>
</evidence>
<evidence type="ECO:0000256" key="1">
    <source>
        <dbReference type="ARBA" id="ARBA00022679"/>
    </source>
</evidence>
<feature type="region of interest" description="Disordered" evidence="7">
    <location>
        <begin position="45"/>
        <end position="87"/>
    </location>
</feature>
<keyword evidence="3" id="KW-0540">Nuclease</keyword>
<keyword evidence="11" id="KW-1185">Reference proteome</keyword>
<dbReference type="GO" id="GO:0016787">
    <property type="term" value="F:hydrolase activity"/>
    <property type="evidence" value="ECO:0007669"/>
    <property type="project" value="UniProtKB-KW"/>
</dbReference>
<evidence type="ECO:0000313" key="10">
    <source>
        <dbReference type="EMBL" id="SLM36776.1"/>
    </source>
</evidence>
<evidence type="ECO:0000313" key="11">
    <source>
        <dbReference type="Proteomes" id="UP000192927"/>
    </source>
</evidence>
<dbReference type="Pfam" id="PF17917">
    <property type="entry name" value="RT_RNaseH"/>
    <property type="match status" value="1"/>
</dbReference>
<reference evidence="11" key="1">
    <citation type="submission" date="2017-03" db="EMBL/GenBank/DDBJ databases">
        <authorList>
            <person name="Sharma R."/>
            <person name="Thines M."/>
        </authorList>
    </citation>
    <scope>NUCLEOTIDE SEQUENCE [LARGE SCALE GENOMIC DNA]</scope>
</reference>
<dbReference type="Proteomes" id="UP000192927">
    <property type="component" value="Unassembled WGS sequence"/>
</dbReference>
<dbReference type="InterPro" id="IPR043502">
    <property type="entry name" value="DNA/RNA_pol_sf"/>
</dbReference>
<dbReference type="GO" id="GO:0004519">
    <property type="term" value="F:endonuclease activity"/>
    <property type="evidence" value="ECO:0007669"/>
    <property type="project" value="UniProtKB-KW"/>
</dbReference>
<dbReference type="SUPFAM" id="SSF56672">
    <property type="entry name" value="DNA/RNA polymerases"/>
    <property type="match status" value="1"/>
</dbReference>
<evidence type="ECO:0000256" key="7">
    <source>
        <dbReference type="SAM" id="MobiDB-lite"/>
    </source>
</evidence>
<proteinExistence type="predicted"/>
<evidence type="ECO:0000259" key="9">
    <source>
        <dbReference type="Pfam" id="PF17917"/>
    </source>
</evidence>
<organism evidence="10 11">
    <name type="scientific">Lasallia pustulata</name>
    <dbReference type="NCBI Taxonomy" id="136370"/>
    <lineage>
        <taxon>Eukaryota</taxon>
        <taxon>Fungi</taxon>
        <taxon>Dikarya</taxon>
        <taxon>Ascomycota</taxon>
        <taxon>Pezizomycotina</taxon>
        <taxon>Lecanoromycetes</taxon>
        <taxon>OSLEUM clade</taxon>
        <taxon>Umbilicariomycetidae</taxon>
        <taxon>Umbilicariales</taxon>
        <taxon>Umbilicariaceae</taxon>
        <taxon>Lasallia</taxon>
    </lineage>
</organism>
<dbReference type="GO" id="GO:0003964">
    <property type="term" value="F:RNA-directed DNA polymerase activity"/>
    <property type="evidence" value="ECO:0007669"/>
    <property type="project" value="UniProtKB-KW"/>
</dbReference>
<keyword evidence="4" id="KW-0255">Endonuclease</keyword>
<evidence type="ECO:0000256" key="5">
    <source>
        <dbReference type="ARBA" id="ARBA00022801"/>
    </source>
</evidence>
<dbReference type="CDD" id="cd01647">
    <property type="entry name" value="RT_LTR"/>
    <property type="match status" value="1"/>
</dbReference>
<feature type="domain" description="Reverse transcriptase RNase H-like" evidence="9">
    <location>
        <begin position="733"/>
        <end position="858"/>
    </location>
</feature>
<evidence type="ECO:0000256" key="6">
    <source>
        <dbReference type="ARBA" id="ARBA00022918"/>
    </source>
</evidence>
<dbReference type="InterPro" id="IPR000477">
    <property type="entry name" value="RT_dom"/>
</dbReference>
<evidence type="ECO:0000259" key="8">
    <source>
        <dbReference type="Pfam" id="PF00078"/>
    </source>
</evidence>
<name>A0A1W5D102_9LECA</name>
<feature type="domain" description="Reverse transcriptase" evidence="8">
    <location>
        <begin position="462"/>
        <end position="613"/>
    </location>
</feature>
<dbReference type="Gene3D" id="3.10.10.10">
    <property type="entry name" value="HIV Type 1 Reverse Transcriptase, subunit A, domain 1"/>
    <property type="match status" value="1"/>
</dbReference>
<keyword evidence="6" id="KW-0695">RNA-directed DNA polymerase</keyword>
<keyword evidence="5" id="KW-0378">Hydrolase</keyword>
<keyword evidence="1" id="KW-0808">Transferase</keyword>
<dbReference type="Gene3D" id="3.30.70.270">
    <property type="match status" value="2"/>
</dbReference>
<dbReference type="PANTHER" id="PTHR37984">
    <property type="entry name" value="PROTEIN CBG26694"/>
    <property type="match status" value="1"/>
</dbReference>
<dbReference type="EMBL" id="FWEW01001326">
    <property type="protein sequence ID" value="SLM36776.1"/>
    <property type="molecule type" value="Genomic_DNA"/>
</dbReference>
<dbReference type="PANTHER" id="PTHR37984:SF5">
    <property type="entry name" value="PROTEIN NYNRIN-LIKE"/>
    <property type="match status" value="1"/>
</dbReference>
<evidence type="ECO:0000256" key="4">
    <source>
        <dbReference type="ARBA" id="ARBA00022759"/>
    </source>
</evidence>
<accession>A0A1W5D102</accession>
<dbReference type="InterPro" id="IPR041373">
    <property type="entry name" value="RT_RNaseH"/>
</dbReference>
<dbReference type="AlphaFoldDB" id="A0A1W5D102"/>
<dbReference type="CDD" id="cd09274">
    <property type="entry name" value="RNase_HI_RT_Ty3"/>
    <property type="match status" value="1"/>
</dbReference>
<dbReference type="InterPro" id="IPR050951">
    <property type="entry name" value="Retrovirus_Pol_polyprotein"/>
</dbReference>